<dbReference type="EMBL" id="LBTW01000013">
    <property type="protein sequence ID" value="KKQ49603.1"/>
    <property type="molecule type" value="Genomic_DNA"/>
</dbReference>
<reference evidence="3 4" key="1">
    <citation type="journal article" date="2015" name="Nature">
        <title>rRNA introns, odd ribosomes, and small enigmatic genomes across a large radiation of phyla.</title>
        <authorList>
            <person name="Brown C.T."/>
            <person name="Hug L.A."/>
            <person name="Thomas B.C."/>
            <person name="Sharon I."/>
            <person name="Castelle C.J."/>
            <person name="Singh A."/>
            <person name="Wilkins M.J."/>
            <person name="Williams K.H."/>
            <person name="Banfield J.F."/>
        </authorList>
    </citation>
    <scope>NUCLEOTIDE SEQUENCE [LARGE SCALE GENOMIC DNA]</scope>
</reference>
<evidence type="ECO:0000313" key="3">
    <source>
        <dbReference type="EMBL" id="KKQ49603.1"/>
    </source>
</evidence>
<evidence type="ECO:0000256" key="1">
    <source>
        <dbReference type="SAM" id="Coils"/>
    </source>
</evidence>
<feature type="compositionally biased region" description="Basic and acidic residues" evidence="2">
    <location>
        <begin position="146"/>
        <end position="155"/>
    </location>
</feature>
<accession>A0A0G0I2T0</accession>
<gene>
    <name evidence="3" type="ORF">US67_C0013G0018</name>
</gene>
<evidence type="ECO:0000313" key="4">
    <source>
        <dbReference type="Proteomes" id="UP000034366"/>
    </source>
</evidence>
<sequence length="155" mass="17631">MINKQPQFKKKDDKDILNRVMGAATEEMEKVGDSISTQITGDANIDQPNPIAEAMQQKTEEEDIEKHNKITDKKKFIRTREDLDAELRKLKKEREEQNKTWGDEVERQFKIVDPGEGMGEAPVIPLTTKPKRGFIRGKPGTAKGETGPEVRKSKQ</sequence>
<feature type="region of interest" description="Disordered" evidence="2">
    <location>
        <begin position="39"/>
        <end position="70"/>
    </location>
</feature>
<comment type="caution">
    <text evidence="3">The sequence shown here is derived from an EMBL/GenBank/DDBJ whole genome shotgun (WGS) entry which is preliminary data.</text>
</comment>
<feature type="coiled-coil region" evidence="1">
    <location>
        <begin position="73"/>
        <end position="100"/>
    </location>
</feature>
<feature type="region of interest" description="Disordered" evidence="2">
    <location>
        <begin position="112"/>
        <end position="155"/>
    </location>
</feature>
<dbReference type="AlphaFoldDB" id="A0A0G0I2T0"/>
<dbReference type="Proteomes" id="UP000034366">
    <property type="component" value="Unassembled WGS sequence"/>
</dbReference>
<name>A0A0G0I2T0_9BACT</name>
<organism evidence="3 4">
    <name type="scientific">Candidatus Woesebacteria bacterium GW2011_GWD1_38_10</name>
    <dbReference type="NCBI Taxonomy" id="1618592"/>
    <lineage>
        <taxon>Bacteria</taxon>
        <taxon>Candidatus Woeseibacteriota</taxon>
    </lineage>
</organism>
<keyword evidence="1" id="KW-0175">Coiled coil</keyword>
<proteinExistence type="predicted"/>
<protein>
    <submittedName>
        <fullName evidence="3">Uncharacterized protein</fullName>
    </submittedName>
</protein>
<evidence type="ECO:0000256" key="2">
    <source>
        <dbReference type="SAM" id="MobiDB-lite"/>
    </source>
</evidence>